<evidence type="ECO:0000256" key="4">
    <source>
        <dbReference type="ARBA" id="ARBA00022729"/>
    </source>
</evidence>
<dbReference type="Gene3D" id="3.10.105.10">
    <property type="entry name" value="Dipeptide-binding Protein, Domain 3"/>
    <property type="match status" value="1"/>
</dbReference>
<organism evidence="7 8">
    <name type="scientific">Seohaeicola zhoushanensis</name>
    <dbReference type="NCBI Taxonomy" id="1569283"/>
    <lineage>
        <taxon>Bacteria</taxon>
        <taxon>Pseudomonadati</taxon>
        <taxon>Pseudomonadota</taxon>
        <taxon>Alphaproteobacteria</taxon>
        <taxon>Rhodobacterales</taxon>
        <taxon>Roseobacteraceae</taxon>
        <taxon>Seohaeicola</taxon>
    </lineage>
</organism>
<feature type="signal peptide" evidence="5">
    <location>
        <begin position="1"/>
        <end position="29"/>
    </location>
</feature>
<dbReference type="AlphaFoldDB" id="A0A8J3H137"/>
<dbReference type="SUPFAM" id="SSF53850">
    <property type="entry name" value="Periplasmic binding protein-like II"/>
    <property type="match status" value="1"/>
</dbReference>
<dbReference type="PIRSF" id="PIRSF002741">
    <property type="entry name" value="MppA"/>
    <property type="match status" value="1"/>
</dbReference>
<reference evidence="7" key="2">
    <citation type="submission" date="2020-09" db="EMBL/GenBank/DDBJ databases">
        <authorList>
            <person name="Sun Q."/>
            <person name="Kim S."/>
        </authorList>
    </citation>
    <scope>NUCLEOTIDE SEQUENCE</scope>
    <source>
        <strain evidence="7">KCTC 42650</strain>
    </source>
</reference>
<evidence type="ECO:0000256" key="1">
    <source>
        <dbReference type="ARBA" id="ARBA00004418"/>
    </source>
</evidence>
<dbReference type="Gene3D" id="3.40.190.10">
    <property type="entry name" value="Periplasmic binding protein-like II"/>
    <property type="match status" value="1"/>
</dbReference>
<keyword evidence="4 5" id="KW-0732">Signal</keyword>
<dbReference type="InterPro" id="IPR000914">
    <property type="entry name" value="SBP_5_dom"/>
</dbReference>
<keyword evidence="3" id="KW-0813">Transport</keyword>
<dbReference type="InterPro" id="IPR030678">
    <property type="entry name" value="Peptide/Ni-bd"/>
</dbReference>
<dbReference type="RefSeq" id="WP_189681656.1">
    <property type="nucleotide sequence ID" value="NZ_BNCJ01000013.1"/>
</dbReference>
<comment type="similarity">
    <text evidence="2">Belongs to the bacterial solute-binding protein 5 family.</text>
</comment>
<dbReference type="GO" id="GO:0030288">
    <property type="term" value="C:outer membrane-bounded periplasmic space"/>
    <property type="evidence" value="ECO:0007669"/>
    <property type="project" value="UniProtKB-ARBA"/>
</dbReference>
<dbReference type="CDD" id="cd08517">
    <property type="entry name" value="PBP2_NikA_DppA_OppA_like_13"/>
    <property type="match status" value="1"/>
</dbReference>
<protein>
    <submittedName>
        <fullName evidence="7">ABC transporter substrate-binding protein</fullName>
    </submittedName>
</protein>
<dbReference type="Pfam" id="PF00496">
    <property type="entry name" value="SBP_bac_5"/>
    <property type="match status" value="1"/>
</dbReference>
<dbReference type="PANTHER" id="PTHR30290:SF9">
    <property type="entry name" value="OLIGOPEPTIDE-BINDING PROTEIN APPA"/>
    <property type="match status" value="1"/>
</dbReference>
<sequence length="531" mass="57921">MLERLARRLTSAAPIALAAAIGLAPIAQADPKDGGTLTTFTSGYRTLNPAVQSGAATGAPGSQIFAGLVTVGKDYVVQPYLADAWQVSDDQLTVTFDLVGGAKFHDGQPITGEDVKFSLETVRANHPFGSAMFGNVESIEVPAPDKVVLHLAKPVPGLLYSLQPLLMPILPKHVYGDGQDMKTHPRNMENVVGSGPFKVEENNPAERLVLVKNQDFFLKGKPHLDKIVYPMVKDPLTRVLMLEKGEIDYAPFAGIRPNDASRLEKAKGAHVTTDGYEAIGYVHYLELNLRNEPFSKREVREALAHAIDTGFLAKVIFGGRTVPGTGPLHTGNPFYSADVPTYEPDMDKAAAMLDAAGYPVGADGSRFSFVLDVPSWAPAAHVPMAEYIQAQLAKLKINVELRKAPDFGTWVKRVSSWDYEATMNGSFNYPDPTIGVHRHFDCDNIKNVIWSNTQGYCNPEVDTLLGAAAVETDMAKRKALYADIQRKVQEDLVFIYMPQDYSATVYSDGVANLPDSPFGALSPFYDVYLDK</sequence>
<evidence type="ECO:0000313" key="8">
    <source>
        <dbReference type="Proteomes" id="UP000626220"/>
    </source>
</evidence>
<dbReference type="InterPro" id="IPR039424">
    <property type="entry name" value="SBP_5"/>
</dbReference>
<dbReference type="PANTHER" id="PTHR30290">
    <property type="entry name" value="PERIPLASMIC BINDING COMPONENT OF ABC TRANSPORTER"/>
    <property type="match status" value="1"/>
</dbReference>
<accession>A0A8J3H137</accession>
<reference evidence="7" key="1">
    <citation type="journal article" date="2014" name="Int. J. Syst. Evol. Microbiol.">
        <title>Complete genome sequence of Corynebacterium casei LMG S-19264T (=DSM 44701T), isolated from a smear-ripened cheese.</title>
        <authorList>
            <consortium name="US DOE Joint Genome Institute (JGI-PGF)"/>
            <person name="Walter F."/>
            <person name="Albersmeier A."/>
            <person name="Kalinowski J."/>
            <person name="Ruckert C."/>
        </authorList>
    </citation>
    <scope>NUCLEOTIDE SEQUENCE</scope>
    <source>
        <strain evidence="7">KCTC 42650</strain>
    </source>
</reference>
<gene>
    <name evidence="7" type="ORF">GCM10017056_37640</name>
</gene>
<evidence type="ECO:0000256" key="2">
    <source>
        <dbReference type="ARBA" id="ARBA00005695"/>
    </source>
</evidence>
<feature type="chain" id="PRO_5035298622" evidence="5">
    <location>
        <begin position="30"/>
        <end position="531"/>
    </location>
</feature>
<dbReference type="Proteomes" id="UP000626220">
    <property type="component" value="Unassembled WGS sequence"/>
</dbReference>
<feature type="domain" description="Solute-binding protein family 5" evidence="6">
    <location>
        <begin position="77"/>
        <end position="446"/>
    </location>
</feature>
<dbReference type="GO" id="GO:0015833">
    <property type="term" value="P:peptide transport"/>
    <property type="evidence" value="ECO:0007669"/>
    <property type="project" value="TreeGrafter"/>
</dbReference>
<proteinExistence type="inferred from homology"/>
<evidence type="ECO:0000313" key="7">
    <source>
        <dbReference type="EMBL" id="GHF62734.1"/>
    </source>
</evidence>
<comment type="caution">
    <text evidence="7">The sequence shown here is derived from an EMBL/GenBank/DDBJ whole genome shotgun (WGS) entry which is preliminary data.</text>
</comment>
<evidence type="ECO:0000259" key="6">
    <source>
        <dbReference type="Pfam" id="PF00496"/>
    </source>
</evidence>
<keyword evidence="8" id="KW-1185">Reference proteome</keyword>
<dbReference type="EMBL" id="BNCJ01000013">
    <property type="protein sequence ID" value="GHF62734.1"/>
    <property type="molecule type" value="Genomic_DNA"/>
</dbReference>
<evidence type="ECO:0000256" key="3">
    <source>
        <dbReference type="ARBA" id="ARBA00022448"/>
    </source>
</evidence>
<dbReference type="GO" id="GO:0043190">
    <property type="term" value="C:ATP-binding cassette (ABC) transporter complex"/>
    <property type="evidence" value="ECO:0007669"/>
    <property type="project" value="InterPro"/>
</dbReference>
<dbReference type="GO" id="GO:1904680">
    <property type="term" value="F:peptide transmembrane transporter activity"/>
    <property type="evidence" value="ECO:0007669"/>
    <property type="project" value="TreeGrafter"/>
</dbReference>
<name>A0A8J3H137_9RHOB</name>
<evidence type="ECO:0000256" key="5">
    <source>
        <dbReference type="SAM" id="SignalP"/>
    </source>
</evidence>
<comment type="subcellular location">
    <subcellularLocation>
        <location evidence="1">Periplasm</location>
    </subcellularLocation>
</comment>